<gene>
    <name evidence="2" type="ORF">N7476_002804</name>
</gene>
<comment type="caution">
    <text evidence="2">The sequence shown here is derived from an EMBL/GenBank/DDBJ whole genome shotgun (WGS) entry which is preliminary data.</text>
</comment>
<organism evidence="2 3">
    <name type="scientific">Penicillium atrosanguineum</name>
    <dbReference type="NCBI Taxonomy" id="1132637"/>
    <lineage>
        <taxon>Eukaryota</taxon>
        <taxon>Fungi</taxon>
        <taxon>Dikarya</taxon>
        <taxon>Ascomycota</taxon>
        <taxon>Pezizomycotina</taxon>
        <taxon>Eurotiomycetes</taxon>
        <taxon>Eurotiomycetidae</taxon>
        <taxon>Eurotiales</taxon>
        <taxon>Aspergillaceae</taxon>
        <taxon>Penicillium</taxon>
    </lineage>
</organism>
<dbReference type="Proteomes" id="UP001147746">
    <property type="component" value="Unassembled WGS sequence"/>
</dbReference>
<name>A0A9W9Q4J8_9EURO</name>
<feature type="chain" id="PRO_5041194883" evidence="1">
    <location>
        <begin position="19"/>
        <end position="72"/>
    </location>
</feature>
<keyword evidence="1" id="KW-0732">Signal</keyword>
<dbReference type="OrthoDB" id="4364135at2759"/>
<keyword evidence="3" id="KW-1185">Reference proteome</keyword>
<evidence type="ECO:0000313" key="2">
    <source>
        <dbReference type="EMBL" id="KAJ5324204.1"/>
    </source>
</evidence>
<dbReference type="EMBL" id="JAPZBO010000002">
    <property type="protein sequence ID" value="KAJ5324204.1"/>
    <property type="molecule type" value="Genomic_DNA"/>
</dbReference>
<proteinExistence type="predicted"/>
<dbReference type="AlphaFoldDB" id="A0A9W9Q4J8"/>
<accession>A0A9W9Q4J8</accession>
<reference evidence="2" key="2">
    <citation type="journal article" date="2023" name="IMA Fungus">
        <title>Comparative genomic study of the Penicillium genus elucidates a diverse pangenome and 15 lateral gene transfer events.</title>
        <authorList>
            <person name="Petersen C."/>
            <person name="Sorensen T."/>
            <person name="Nielsen M.R."/>
            <person name="Sondergaard T.E."/>
            <person name="Sorensen J.L."/>
            <person name="Fitzpatrick D.A."/>
            <person name="Frisvad J.C."/>
            <person name="Nielsen K.L."/>
        </authorList>
    </citation>
    <scope>NUCLEOTIDE SEQUENCE</scope>
    <source>
        <strain evidence="2">IBT 21472</strain>
    </source>
</reference>
<evidence type="ECO:0000313" key="3">
    <source>
        <dbReference type="Proteomes" id="UP001147746"/>
    </source>
</evidence>
<evidence type="ECO:0000256" key="1">
    <source>
        <dbReference type="SAM" id="SignalP"/>
    </source>
</evidence>
<sequence length="72" mass="7902">MKLTAIFAAISLASAVAAAPVQNEPRNLIPGLPTPMDLVEKMYPNSGIPRLAGKVEQELHICMSYLRIEKWP</sequence>
<feature type="signal peptide" evidence="1">
    <location>
        <begin position="1"/>
        <end position="18"/>
    </location>
</feature>
<reference evidence="2" key="1">
    <citation type="submission" date="2022-12" db="EMBL/GenBank/DDBJ databases">
        <authorList>
            <person name="Petersen C."/>
        </authorList>
    </citation>
    <scope>NUCLEOTIDE SEQUENCE</scope>
    <source>
        <strain evidence="2">IBT 21472</strain>
    </source>
</reference>
<protein>
    <submittedName>
        <fullName evidence="2">Uncharacterized protein</fullName>
    </submittedName>
</protein>